<dbReference type="EMBL" id="BAAAZO010000013">
    <property type="protein sequence ID" value="GAA3639837.1"/>
    <property type="molecule type" value="Genomic_DNA"/>
</dbReference>
<feature type="transmembrane region" description="Helical" evidence="1">
    <location>
        <begin position="30"/>
        <end position="47"/>
    </location>
</feature>
<dbReference type="Proteomes" id="UP001501074">
    <property type="component" value="Unassembled WGS sequence"/>
</dbReference>
<accession>A0ABP7ATP5</accession>
<comment type="caution">
    <text evidence="2">The sequence shown here is derived from an EMBL/GenBank/DDBJ whole genome shotgun (WGS) entry which is preliminary data.</text>
</comment>
<keyword evidence="3" id="KW-1185">Reference proteome</keyword>
<evidence type="ECO:0000256" key="1">
    <source>
        <dbReference type="SAM" id="Phobius"/>
    </source>
</evidence>
<name>A0ABP7ATP5_9ACTN</name>
<gene>
    <name evidence="2" type="ORF">GCM10022223_68740</name>
</gene>
<keyword evidence="1" id="KW-0812">Transmembrane</keyword>
<dbReference type="RefSeq" id="WP_231486645.1">
    <property type="nucleotide sequence ID" value="NZ_BAAAZO010000013.1"/>
</dbReference>
<evidence type="ECO:0000313" key="3">
    <source>
        <dbReference type="Proteomes" id="UP001501074"/>
    </source>
</evidence>
<protein>
    <submittedName>
        <fullName evidence="2">Uncharacterized protein</fullName>
    </submittedName>
</protein>
<reference evidence="3" key="1">
    <citation type="journal article" date="2019" name="Int. J. Syst. Evol. Microbiol.">
        <title>The Global Catalogue of Microorganisms (GCM) 10K type strain sequencing project: providing services to taxonomists for standard genome sequencing and annotation.</title>
        <authorList>
            <consortium name="The Broad Institute Genomics Platform"/>
            <consortium name="The Broad Institute Genome Sequencing Center for Infectious Disease"/>
            <person name="Wu L."/>
            <person name="Ma J."/>
        </authorList>
    </citation>
    <scope>NUCLEOTIDE SEQUENCE [LARGE SCALE GENOMIC DNA]</scope>
    <source>
        <strain evidence="3">JCM 16902</strain>
    </source>
</reference>
<keyword evidence="1" id="KW-0472">Membrane</keyword>
<sequence>MKASAWVWVLCGVALFIAAGLAFAGNLFPAAVVLFLIGGGLVAYWNTP</sequence>
<evidence type="ECO:0000313" key="2">
    <source>
        <dbReference type="EMBL" id="GAA3639837.1"/>
    </source>
</evidence>
<organism evidence="2 3">
    <name type="scientific">Kineosporia mesophila</name>
    <dbReference type="NCBI Taxonomy" id="566012"/>
    <lineage>
        <taxon>Bacteria</taxon>
        <taxon>Bacillati</taxon>
        <taxon>Actinomycetota</taxon>
        <taxon>Actinomycetes</taxon>
        <taxon>Kineosporiales</taxon>
        <taxon>Kineosporiaceae</taxon>
        <taxon>Kineosporia</taxon>
    </lineage>
</organism>
<proteinExistence type="predicted"/>
<keyword evidence="1" id="KW-1133">Transmembrane helix</keyword>
<feature type="transmembrane region" description="Helical" evidence="1">
    <location>
        <begin position="5"/>
        <end position="24"/>
    </location>
</feature>